<dbReference type="SUPFAM" id="SSF52833">
    <property type="entry name" value="Thioredoxin-like"/>
    <property type="match status" value="1"/>
</dbReference>
<accession>A0A6C0BST3</accession>
<sequence>MDIEHLMAVLENGIIENKKVIVRLYADWCRPCTRITPAWNNIKKTYNLDSKFIIIDLNVDESVEIYTTLKKHRMVNGIPAFLLWEPHKREKWYLHDNGICNGDPNIIKLWIQNMM</sequence>
<dbReference type="InterPro" id="IPR013766">
    <property type="entry name" value="Thioredoxin_domain"/>
</dbReference>
<reference evidence="2" key="1">
    <citation type="journal article" date="2020" name="Nature">
        <title>Giant virus diversity and host interactions through global metagenomics.</title>
        <authorList>
            <person name="Schulz F."/>
            <person name="Roux S."/>
            <person name="Paez-Espino D."/>
            <person name="Jungbluth S."/>
            <person name="Walsh D.A."/>
            <person name="Denef V.J."/>
            <person name="McMahon K.D."/>
            <person name="Konstantinidis K.T."/>
            <person name="Eloe-Fadrosh E.A."/>
            <person name="Kyrpides N.C."/>
            <person name="Woyke T."/>
        </authorList>
    </citation>
    <scope>NUCLEOTIDE SEQUENCE</scope>
    <source>
        <strain evidence="2">GVMAG-M-3300018416-45</strain>
    </source>
</reference>
<dbReference type="Pfam" id="PF00085">
    <property type="entry name" value="Thioredoxin"/>
    <property type="match status" value="1"/>
</dbReference>
<organism evidence="2">
    <name type="scientific">viral metagenome</name>
    <dbReference type="NCBI Taxonomy" id="1070528"/>
    <lineage>
        <taxon>unclassified sequences</taxon>
        <taxon>metagenomes</taxon>
        <taxon>organismal metagenomes</taxon>
    </lineage>
</organism>
<dbReference type="EMBL" id="MN739227">
    <property type="protein sequence ID" value="QHS94629.1"/>
    <property type="molecule type" value="Genomic_DNA"/>
</dbReference>
<proteinExistence type="predicted"/>
<protein>
    <recommendedName>
        <fullName evidence="1">Thioredoxin domain-containing protein</fullName>
    </recommendedName>
</protein>
<dbReference type="Gene3D" id="3.40.30.10">
    <property type="entry name" value="Glutaredoxin"/>
    <property type="match status" value="1"/>
</dbReference>
<feature type="domain" description="Thioredoxin" evidence="1">
    <location>
        <begin position="1"/>
        <end position="115"/>
    </location>
</feature>
<dbReference type="InterPro" id="IPR036249">
    <property type="entry name" value="Thioredoxin-like_sf"/>
</dbReference>
<name>A0A6C0BST3_9ZZZZ</name>
<dbReference type="CDD" id="cd02947">
    <property type="entry name" value="TRX_family"/>
    <property type="match status" value="1"/>
</dbReference>
<evidence type="ECO:0000259" key="1">
    <source>
        <dbReference type="PROSITE" id="PS51352"/>
    </source>
</evidence>
<evidence type="ECO:0000313" key="2">
    <source>
        <dbReference type="EMBL" id="QHS94629.1"/>
    </source>
</evidence>
<dbReference type="PROSITE" id="PS51352">
    <property type="entry name" value="THIOREDOXIN_2"/>
    <property type="match status" value="1"/>
</dbReference>
<dbReference type="AlphaFoldDB" id="A0A6C0BST3"/>